<dbReference type="AlphaFoldDB" id="A0A221MFN3"/>
<dbReference type="Proteomes" id="UP000204391">
    <property type="component" value="Chromosome"/>
</dbReference>
<accession>A0A221MFN3</accession>
<keyword evidence="2" id="KW-1185">Reference proteome</keyword>
<evidence type="ECO:0000313" key="2">
    <source>
        <dbReference type="Proteomes" id="UP000204391"/>
    </source>
</evidence>
<proteinExistence type="predicted"/>
<dbReference type="EMBL" id="CP022437">
    <property type="protein sequence ID" value="ASN06420.1"/>
    <property type="molecule type" value="Genomic_DNA"/>
</dbReference>
<protein>
    <submittedName>
        <fullName evidence="1">SLAP domain-containing protein</fullName>
    </submittedName>
</protein>
<dbReference type="NCBIfam" id="TIGR04398">
    <property type="entry name" value="SLAP_DUP"/>
    <property type="match status" value="1"/>
</dbReference>
<gene>
    <name evidence="1" type="ORF">CFK40_16045</name>
</gene>
<dbReference type="InterPro" id="IPR030910">
    <property type="entry name" value="SLAP_dom"/>
</dbReference>
<dbReference type="KEGG" id="vne:CFK40_16045"/>
<evidence type="ECO:0000313" key="1">
    <source>
        <dbReference type="EMBL" id="ASN06420.1"/>
    </source>
</evidence>
<reference evidence="1 2" key="1">
    <citation type="journal article" date="2003" name="Int. J. Syst. Evol. Microbiol.">
        <title>Virgibacillus carmonensis sp. nov., Virgibacillus necropolis sp. nov. and Virgibacillus picturae sp. nov., three novel species isolated from deteriorated mural paintings, transfer of the species of the genus salibacillus to Virgibacillus, as Virgibacillus marismortui comb. nov. and Virgibacillus salexigens comb. nov., and emended description of the genus Virgibacillus.</title>
        <authorList>
            <person name="Heyrman J."/>
            <person name="Logan N.A."/>
            <person name="Busse H.J."/>
            <person name="Balcaen A."/>
            <person name="Lebbe L."/>
            <person name="Rodriguez-Diaz M."/>
            <person name="Swings J."/>
            <person name="De Vos P."/>
        </authorList>
    </citation>
    <scope>NUCLEOTIDE SEQUENCE [LARGE SCALE GENOMIC DNA]</scope>
    <source>
        <strain evidence="1 2">LMG 19488</strain>
    </source>
</reference>
<sequence length="133" mass="15455">MIRKRCQLLQKLTFESKWDKTIADQDRERIKQLFQKTILDPGINIQFTSLWQAKNHRGELLVAVLIHNTSQRNFTFLDQIMTYVVSGTIFAEHTFPSPITVEKQTSMPWTFIFPVGSFNSSQSFEDGVLRITS</sequence>
<organism evidence="1 2">
    <name type="scientific">Virgibacillus necropolis</name>
    <dbReference type="NCBI Taxonomy" id="163877"/>
    <lineage>
        <taxon>Bacteria</taxon>
        <taxon>Bacillati</taxon>
        <taxon>Bacillota</taxon>
        <taxon>Bacilli</taxon>
        <taxon>Bacillales</taxon>
        <taxon>Bacillaceae</taxon>
        <taxon>Virgibacillus</taxon>
    </lineage>
</organism>
<name>A0A221MFN3_9BACI</name>